<organism evidence="2 3">
    <name type="scientific">Sunxiuqinia elliptica</name>
    <dbReference type="NCBI Taxonomy" id="655355"/>
    <lineage>
        <taxon>Bacteria</taxon>
        <taxon>Pseudomonadati</taxon>
        <taxon>Bacteroidota</taxon>
        <taxon>Bacteroidia</taxon>
        <taxon>Marinilabiliales</taxon>
        <taxon>Prolixibacteraceae</taxon>
        <taxon>Sunxiuqinia</taxon>
    </lineage>
</organism>
<sequence length="808" mass="93227">MKILKVLVLVCLYVGLGRTTGQCQSGSLDDYNITWTEQSRNSSESMPVGGGDIGCNVWVEDGDVLCYMQRSGSFSENGEYLKLGRVRLRLEPNPFKNATFFSQELKLKDGYVEINAKGQTDEGMVEAVIRIWVEVLRPVVRVDVDANVPVDVTASYENWRTEDHELKPAPSRERFTCFNLEGYPGKIIRHKDNIFFKDEGVLFYHRNPNKKLVPEILIQQQELEEYQDEIVDDLKNRTFGGMMTGKGFAPAGTENGIYALTPFRAWKLKSTTPETQHRLMIATHIDQAENLNQWTGELQGLVKEVENDHQEAFRSTVQWWQKYWQRSWIRLFPDNPDPANREWQTGRNYQLFRYQLGCNAYGEYPSKFNGGNFTFDPSLVDKSRAYGPDWRAWGGAVFTAQNQRLLHWPLLKTGDFEAMLPQFELYRKGLGGAEARVKKHFGHGGGVFSEYMNVPGLALGAGYGWKGESHRKRGEEIPFGDPRANALRGYDDFVEIGVMANQAISYHWESQVEHAYMILEYHRYSGNDISDYIPFIKSALVFFDEHYQKREQIRNGRSLDEKGKLVIYPSTSCESYRGAKNPSDLESGLHACISSILELEGNYFSSEEKAYFQGYLKRLPGYFYDDIEGDLVLKPAESWGRYQNVECPQFYPLFPFNRFSLAKDDMTVFQNTWKHGKFPKDMVISWHQDGIFYARMGMTEKAAEYNVKKLQDSQRRFPTFWGPGHDWVPDHNWGGSGMIGLQEMLMQCFEDKIYLFPAWPKEWDVSFKLHAPRNTTIEGILKDGKIVELIVSPESRREDVVIQNFRIK</sequence>
<evidence type="ECO:0000313" key="3">
    <source>
        <dbReference type="Proteomes" id="UP000198964"/>
    </source>
</evidence>
<evidence type="ECO:0000313" key="2">
    <source>
        <dbReference type="EMBL" id="SFF20568.1"/>
    </source>
</evidence>
<accession>A0A1I2GTK0</accession>
<evidence type="ECO:0000259" key="1">
    <source>
        <dbReference type="Pfam" id="PF18961"/>
    </source>
</evidence>
<dbReference type="STRING" id="655355.SAMN05216283_103110"/>
<dbReference type="SUPFAM" id="SSF48208">
    <property type="entry name" value="Six-hairpin glycosidases"/>
    <property type="match status" value="1"/>
</dbReference>
<dbReference type="InterPro" id="IPR043757">
    <property type="entry name" value="DUF5703_N"/>
</dbReference>
<dbReference type="GO" id="GO:0005975">
    <property type="term" value="P:carbohydrate metabolic process"/>
    <property type="evidence" value="ECO:0007669"/>
    <property type="project" value="InterPro"/>
</dbReference>
<dbReference type="EMBL" id="FONW01000003">
    <property type="protein sequence ID" value="SFF20568.1"/>
    <property type="molecule type" value="Genomic_DNA"/>
</dbReference>
<dbReference type="AlphaFoldDB" id="A0A1I2GTK0"/>
<reference evidence="2 3" key="1">
    <citation type="submission" date="2016-10" db="EMBL/GenBank/DDBJ databases">
        <authorList>
            <person name="de Groot N.N."/>
        </authorList>
    </citation>
    <scope>NUCLEOTIDE SEQUENCE [LARGE SCALE GENOMIC DNA]</scope>
    <source>
        <strain evidence="2 3">CGMCC 1.9156</strain>
    </source>
</reference>
<dbReference type="RefSeq" id="WP_093919539.1">
    <property type="nucleotide sequence ID" value="NZ_FONW01000003.1"/>
</dbReference>
<dbReference type="Pfam" id="PF18961">
    <property type="entry name" value="DUF5703_N"/>
    <property type="match status" value="1"/>
</dbReference>
<dbReference type="Gene3D" id="1.50.10.10">
    <property type="match status" value="1"/>
</dbReference>
<protein>
    <recommendedName>
        <fullName evidence="1">DUF5703 domain-containing protein</fullName>
    </recommendedName>
</protein>
<dbReference type="InterPro" id="IPR008928">
    <property type="entry name" value="6-hairpin_glycosidase_sf"/>
</dbReference>
<name>A0A1I2GTK0_9BACT</name>
<feature type="domain" description="DUF5703" evidence="1">
    <location>
        <begin position="34"/>
        <end position="329"/>
    </location>
</feature>
<proteinExistence type="predicted"/>
<keyword evidence="3" id="KW-1185">Reference proteome</keyword>
<dbReference type="Proteomes" id="UP000198964">
    <property type="component" value="Unassembled WGS sequence"/>
</dbReference>
<gene>
    <name evidence="2" type="ORF">SAMN05216283_103110</name>
</gene>
<dbReference type="InterPro" id="IPR012341">
    <property type="entry name" value="6hp_glycosidase-like_sf"/>
</dbReference>